<name>A0ABX2TH11_9PROT</name>
<comment type="caution">
    <text evidence="1">The sequence shown here is derived from an EMBL/GenBank/DDBJ whole genome shotgun (WGS) entry which is preliminary data.</text>
</comment>
<keyword evidence="2" id="KW-1185">Reference proteome</keyword>
<dbReference type="Gene3D" id="3.40.50.150">
    <property type="entry name" value="Vaccinia Virus protein VP39"/>
    <property type="match status" value="1"/>
</dbReference>
<evidence type="ECO:0000313" key="1">
    <source>
        <dbReference type="EMBL" id="NYZ22447.1"/>
    </source>
</evidence>
<keyword evidence="1" id="KW-0489">Methyltransferase</keyword>
<dbReference type="SUPFAM" id="SSF53335">
    <property type="entry name" value="S-adenosyl-L-methionine-dependent methyltransferases"/>
    <property type="match status" value="1"/>
</dbReference>
<organism evidence="1 2">
    <name type="scientific">Azospirillum oleiclasticum</name>
    <dbReference type="NCBI Taxonomy" id="2735135"/>
    <lineage>
        <taxon>Bacteria</taxon>
        <taxon>Pseudomonadati</taxon>
        <taxon>Pseudomonadota</taxon>
        <taxon>Alphaproteobacteria</taxon>
        <taxon>Rhodospirillales</taxon>
        <taxon>Azospirillaceae</taxon>
        <taxon>Azospirillum</taxon>
    </lineage>
</organism>
<dbReference type="Pfam" id="PF13489">
    <property type="entry name" value="Methyltransf_23"/>
    <property type="match status" value="1"/>
</dbReference>
<dbReference type="GO" id="GO:0032259">
    <property type="term" value="P:methylation"/>
    <property type="evidence" value="ECO:0007669"/>
    <property type="project" value="UniProtKB-KW"/>
</dbReference>
<gene>
    <name evidence="1" type="ORF">HND93_22290</name>
</gene>
<sequence length="388" mass="42779">MAVCPICLDQRFAPLASIDFGRWEADETGDLHRATELFDLARCRTCGHVMIVTPYDDSTFRRIYLDTPQDPVFWDEMHVGSTAPYADMVEFCLGGAGPVEGFLVDVGCGPGLLLKLLHEERGHALDRLVGIDFNRRLPDPYRFVRADLNRLDADDIPGPVALAFASHLLEHLVDPRAFLRTLAGRLAKGGAIYVEVPDNGHFDPAIVGPTNLINQQHIHYFCEASLTSLAVSCGLAVERCERSVLGYVPRLRMLLRPAETTSAGDTVLRSLAHLSGQRTRLAERLRTLIGSGRPAGLWGIGADFHRLSVEHPDIAALVEGGRIALFDLGLAGRRYAGRTIRPPTDIAKFDGTVFLMPLLGDVRLKMRRFAESQGFPAGRVIDPWLTPR</sequence>
<dbReference type="InterPro" id="IPR029063">
    <property type="entry name" value="SAM-dependent_MTases_sf"/>
</dbReference>
<dbReference type="GO" id="GO:0008168">
    <property type="term" value="F:methyltransferase activity"/>
    <property type="evidence" value="ECO:0007669"/>
    <property type="project" value="UniProtKB-KW"/>
</dbReference>
<dbReference type="PANTHER" id="PTHR43861">
    <property type="entry name" value="TRANS-ACONITATE 2-METHYLTRANSFERASE-RELATED"/>
    <property type="match status" value="1"/>
</dbReference>
<dbReference type="Proteomes" id="UP000584642">
    <property type="component" value="Unassembled WGS sequence"/>
</dbReference>
<keyword evidence="1" id="KW-0808">Transferase</keyword>
<dbReference type="CDD" id="cd02440">
    <property type="entry name" value="AdoMet_MTases"/>
    <property type="match status" value="1"/>
</dbReference>
<reference evidence="1 2" key="1">
    <citation type="submission" date="2020-05" db="EMBL/GenBank/DDBJ databases">
        <title>Azospirillum oleiclasticum sp. nov, a nitrogen-fixing and heavy crude oil-emulsifying bacterium isolated from the crude oil of Yumen Oilfield.</title>
        <authorList>
            <person name="Wu D."/>
            <person name="Cai M."/>
            <person name="Zhang X."/>
        </authorList>
    </citation>
    <scope>NUCLEOTIDE SEQUENCE [LARGE SCALE GENOMIC DNA]</scope>
    <source>
        <strain evidence="1 2">ROY-1-1-2</strain>
    </source>
</reference>
<protein>
    <submittedName>
        <fullName evidence="1">Class I SAM-dependent methyltransferase</fullName>
    </submittedName>
</protein>
<evidence type="ECO:0000313" key="2">
    <source>
        <dbReference type="Proteomes" id="UP000584642"/>
    </source>
</evidence>
<dbReference type="RefSeq" id="WP_180284227.1">
    <property type="nucleotide sequence ID" value="NZ_JABFDB010000019.1"/>
</dbReference>
<proteinExistence type="predicted"/>
<dbReference type="EMBL" id="JABFDB010000019">
    <property type="protein sequence ID" value="NYZ22447.1"/>
    <property type="molecule type" value="Genomic_DNA"/>
</dbReference>
<accession>A0ABX2TH11</accession>